<evidence type="ECO:0000256" key="4">
    <source>
        <dbReference type="ARBA" id="ARBA00022679"/>
    </source>
</evidence>
<dbReference type="GO" id="GO:0004047">
    <property type="term" value="F:aminomethyltransferase activity"/>
    <property type="evidence" value="ECO:0007669"/>
    <property type="project" value="UniProtKB-EC"/>
</dbReference>
<dbReference type="InterPro" id="IPR028896">
    <property type="entry name" value="GcvT/YgfZ/DmdA"/>
</dbReference>
<comment type="caution">
    <text evidence="10">The sequence shown here is derived from an EMBL/GenBank/DDBJ whole genome shotgun (WGS) entry which is preliminary data.</text>
</comment>
<organism evidence="10 11">
    <name type="scientific">SAR86 cluster bacterium</name>
    <dbReference type="NCBI Taxonomy" id="2030880"/>
    <lineage>
        <taxon>Bacteria</taxon>
        <taxon>Pseudomonadati</taxon>
        <taxon>Pseudomonadota</taxon>
        <taxon>Gammaproteobacteria</taxon>
        <taxon>SAR86 cluster</taxon>
    </lineage>
</organism>
<gene>
    <name evidence="10" type="primary">gcvT</name>
    <name evidence="10" type="ORF">EVA92_04465</name>
</gene>
<comment type="similarity">
    <text evidence="1">Belongs to the GcvT family.</text>
</comment>
<dbReference type="EMBL" id="SHBE01000010">
    <property type="protein sequence ID" value="RZO25784.1"/>
    <property type="molecule type" value="Genomic_DNA"/>
</dbReference>
<dbReference type="SUPFAM" id="SSF103025">
    <property type="entry name" value="Folate-binding domain"/>
    <property type="match status" value="1"/>
</dbReference>
<dbReference type="Proteomes" id="UP000315825">
    <property type="component" value="Unassembled WGS sequence"/>
</dbReference>
<name>A0A520MX51_9GAMM</name>
<feature type="domain" description="GCVT N-terminal" evidence="8">
    <location>
        <begin position="8"/>
        <end position="249"/>
    </location>
</feature>
<dbReference type="AlphaFoldDB" id="A0A520MX51"/>
<sequence>MKKTFLNKYHHENGGHMVDFSGWEMPINYGSQISEHLSVRENVGMFDVSHMAVFDLDGNEQLDFLKSLLPNDVSKIVDKKRALYSPLLNHDGGILDDLIVYHLGGLNFRIISNCATRDQNLNWFNEISSGFDVAIDFKSDYSIIAIQGPSSQSALGNLLKQELQNFHLQMDNEIMIARTGYTGEIGFEIVSNKTIGQEIWSEFIKLGVKPVGLAARDTLRLEAGYNLYGIDMSIQNNPYDSNLSWTIDLSDAKRDFIGKKALERNKKSDEILCGFYTEERGVLRSGMEISFKNGGGVITSGTWSPTFKKNIGLCRISANHPEKGTALLRDKEVNLYFCETNFLKYLK</sequence>
<dbReference type="PIRSF" id="PIRSF006487">
    <property type="entry name" value="GcvT"/>
    <property type="match status" value="1"/>
</dbReference>
<evidence type="ECO:0000313" key="10">
    <source>
        <dbReference type="EMBL" id="RZO25784.1"/>
    </source>
</evidence>
<evidence type="ECO:0000313" key="11">
    <source>
        <dbReference type="Proteomes" id="UP000315825"/>
    </source>
</evidence>
<dbReference type="GO" id="GO:0005960">
    <property type="term" value="C:glycine cleavage complex"/>
    <property type="evidence" value="ECO:0007669"/>
    <property type="project" value="InterPro"/>
</dbReference>
<dbReference type="SUPFAM" id="SSF101790">
    <property type="entry name" value="Aminomethyltransferase beta-barrel domain"/>
    <property type="match status" value="1"/>
</dbReference>
<evidence type="ECO:0000256" key="1">
    <source>
        <dbReference type="ARBA" id="ARBA00008609"/>
    </source>
</evidence>
<dbReference type="InterPro" id="IPR029043">
    <property type="entry name" value="GcvT/YgfZ_C"/>
</dbReference>
<comment type="catalytic activity">
    <reaction evidence="6">
        <text>N(6)-[(R)-S(8)-aminomethyldihydrolipoyl]-L-lysyl-[protein] + (6S)-5,6,7,8-tetrahydrofolate = N(6)-[(R)-dihydrolipoyl]-L-lysyl-[protein] + (6R)-5,10-methylene-5,6,7,8-tetrahydrofolate + NH4(+)</text>
        <dbReference type="Rhea" id="RHEA:16945"/>
        <dbReference type="Rhea" id="RHEA-COMP:10475"/>
        <dbReference type="Rhea" id="RHEA-COMP:10492"/>
        <dbReference type="ChEBI" id="CHEBI:15636"/>
        <dbReference type="ChEBI" id="CHEBI:28938"/>
        <dbReference type="ChEBI" id="CHEBI:57453"/>
        <dbReference type="ChEBI" id="CHEBI:83100"/>
        <dbReference type="ChEBI" id="CHEBI:83143"/>
        <dbReference type="EC" id="2.1.2.10"/>
    </reaction>
</comment>
<dbReference type="GO" id="GO:0008483">
    <property type="term" value="F:transaminase activity"/>
    <property type="evidence" value="ECO:0007669"/>
    <property type="project" value="UniProtKB-KW"/>
</dbReference>
<dbReference type="Pfam" id="PF01571">
    <property type="entry name" value="GCV_T"/>
    <property type="match status" value="1"/>
</dbReference>
<evidence type="ECO:0000256" key="3">
    <source>
        <dbReference type="ARBA" id="ARBA00022576"/>
    </source>
</evidence>
<dbReference type="InterPro" id="IPR006223">
    <property type="entry name" value="GcvT"/>
</dbReference>
<dbReference type="InterPro" id="IPR013977">
    <property type="entry name" value="GcvT_C"/>
</dbReference>
<dbReference type="Gene3D" id="3.30.1360.120">
    <property type="entry name" value="Probable tRNA modification gtpase trme, domain 1"/>
    <property type="match status" value="1"/>
</dbReference>
<dbReference type="EC" id="2.1.2.10" evidence="2"/>
<evidence type="ECO:0000256" key="2">
    <source>
        <dbReference type="ARBA" id="ARBA00012616"/>
    </source>
</evidence>
<dbReference type="Gene3D" id="2.40.30.110">
    <property type="entry name" value="Aminomethyltransferase beta-barrel domains"/>
    <property type="match status" value="1"/>
</dbReference>
<reference evidence="10 11" key="1">
    <citation type="submission" date="2019-02" db="EMBL/GenBank/DDBJ databases">
        <title>Prokaryotic population dynamics and viral predation in marine succession experiment using metagenomics: the confinement effect.</title>
        <authorList>
            <person name="Haro-Moreno J.M."/>
            <person name="Rodriguez-Valera F."/>
            <person name="Lopez-Perez M."/>
        </authorList>
    </citation>
    <scope>NUCLEOTIDE SEQUENCE [LARGE SCALE GENOMIC DNA]</scope>
    <source>
        <strain evidence="10">MED-G159</strain>
    </source>
</reference>
<dbReference type="NCBIfam" id="NF001567">
    <property type="entry name" value="PRK00389.1"/>
    <property type="match status" value="1"/>
</dbReference>
<dbReference type="GO" id="GO:0032259">
    <property type="term" value="P:methylation"/>
    <property type="evidence" value="ECO:0007669"/>
    <property type="project" value="UniProtKB-KW"/>
</dbReference>
<dbReference type="GO" id="GO:0005829">
    <property type="term" value="C:cytosol"/>
    <property type="evidence" value="ECO:0007669"/>
    <property type="project" value="TreeGrafter"/>
</dbReference>
<dbReference type="NCBIfam" id="TIGR00528">
    <property type="entry name" value="gcvT"/>
    <property type="match status" value="1"/>
</dbReference>
<protein>
    <recommendedName>
        <fullName evidence="2">aminomethyltransferase</fullName>
        <ecNumber evidence="2">2.1.2.10</ecNumber>
    </recommendedName>
    <alternativeName>
        <fullName evidence="5">Glycine cleavage system T protein</fullName>
    </alternativeName>
</protein>
<dbReference type="Gene3D" id="3.30.70.1400">
    <property type="entry name" value="Aminomethyltransferase beta-barrel domains"/>
    <property type="match status" value="1"/>
</dbReference>
<evidence type="ECO:0000256" key="5">
    <source>
        <dbReference type="ARBA" id="ARBA00031395"/>
    </source>
</evidence>
<dbReference type="GO" id="GO:0008168">
    <property type="term" value="F:methyltransferase activity"/>
    <property type="evidence" value="ECO:0007669"/>
    <property type="project" value="UniProtKB-KW"/>
</dbReference>
<accession>A0A520MX51</accession>
<keyword evidence="3" id="KW-0032">Aminotransferase</keyword>
<dbReference type="GO" id="GO:0006546">
    <property type="term" value="P:glycine catabolic process"/>
    <property type="evidence" value="ECO:0007669"/>
    <property type="project" value="InterPro"/>
</dbReference>
<keyword evidence="10" id="KW-0489">Methyltransferase</keyword>
<proteinExistence type="inferred from homology"/>
<dbReference type="PANTHER" id="PTHR43757">
    <property type="entry name" value="AMINOMETHYLTRANSFERASE"/>
    <property type="match status" value="1"/>
</dbReference>
<feature type="binding site" evidence="7">
    <location>
        <position position="188"/>
    </location>
    <ligand>
        <name>substrate</name>
    </ligand>
</feature>
<dbReference type="Gene3D" id="4.10.1250.10">
    <property type="entry name" value="Aminomethyltransferase fragment"/>
    <property type="match status" value="1"/>
</dbReference>
<feature type="domain" description="Aminomethyltransferase C-terminal" evidence="9">
    <location>
        <begin position="272"/>
        <end position="327"/>
    </location>
</feature>
<evidence type="ECO:0000256" key="6">
    <source>
        <dbReference type="ARBA" id="ARBA00047665"/>
    </source>
</evidence>
<dbReference type="Pfam" id="PF08669">
    <property type="entry name" value="GCV_T_C"/>
    <property type="match status" value="1"/>
</dbReference>
<evidence type="ECO:0000259" key="9">
    <source>
        <dbReference type="Pfam" id="PF08669"/>
    </source>
</evidence>
<dbReference type="InterPro" id="IPR027266">
    <property type="entry name" value="TrmE/GcvT-like"/>
</dbReference>
<evidence type="ECO:0000259" key="8">
    <source>
        <dbReference type="Pfam" id="PF01571"/>
    </source>
</evidence>
<evidence type="ECO:0000256" key="7">
    <source>
        <dbReference type="PIRSR" id="PIRSR006487-1"/>
    </source>
</evidence>
<dbReference type="PANTHER" id="PTHR43757:SF2">
    <property type="entry name" value="AMINOMETHYLTRANSFERASE, MITOCHONDRIAL"/>
    <property type="match status" value="1"/>
</dbReference>
<dbReference type="InterPro" id="IPR006222">
    <property type="entry name" value="GCVT_N"/>
</dbReference>
<keyword evidence="4 10" id="KW-0808">Transferase</keyword>